<dbReference type="GO" id="GO:0000155">
    <property type="term" value="F:phosphorelay sensor kinase activity"/>
    <property type="evidence" value="ECO:0007669"/>
    <property type="project" value="InterPro"/>
</dbReference>
<dbReference type="Gene3D" id="3.30.450.20">
    <property type="entry name" value="PAS domain"/>
    <property type="match status" value="2"/>
</dbReference>
<keyword evidence="4" id="KW-1003">Cell membrane</keyword>
<evidence type="ECO:0000256" key="3">
    <source>
        <dbReference type="ARBA" id="ARBA00012438"/>
    </source>
</evidence>
<dbReference type="Pfam" id="PF02518">
    <property type="entry name" value="HATPase_c"/>
    <property type="match status" value="1"/>
</dbReference>
<dbReference type="PRINTS" id="PR00344">
    <property type="entry name" value="BCTRLSENSOR"/>
</dbReference>
<evidence type="ECO:0000256" key="7">
    <source>
        <dbReference type="ARBA" id="ARBA00022692"/>
    </source>
</evidence>
<dbReference type="PANTHER" id="PTHR45528">
    <property type="entry name" value="SENSOR HISTIDINE KINASE CPXA"/>
    <property type="match status" value="1"/>
</dbReference>
<dbReference type="Gene3D" id="3.30.565.10">
    <property type="entry name" value="Histidine kinase-like ATPase, C-terminal domain"/>
    <property type="match status" value="1"/>
</dbReference>
<dbReference type="SMART" id="SM00304">
    <property type="entry name" value="HAMP"/>
    <property type="match status" value="1"/>
</dbReference>
<dbReference type="InterPro" id="IPR003661">
    <property type="entry name" value="HisK_dim/P_dom"/>
</dbReference>
<name>A0A1G2PHH8_9BACT</name>
<dbReference type="InterPro" id="IPR050398">
    <property type="entry name" value="HssS/ArlS-like"/>
</dbReference>
<evidence type="ECO:0000256" key="11">
    <source>
        <dbReference type="ARBA" id="ARBA00022989"/>
    </source>
</evidence>
<evidence type="ECO:0000313" key="18">
    <source>
        <dbReference type="EMBL" id="OHA47032.1"/>
    </source>
</evidence>
<dbReference type="SMART" id="SM00388">
    <property type="entry name" value="HisKA"/>
    <property type="match status" value="1"/>
</dbReference>
<keyword evidence="7 15" id="KW-0812">Transmembrane</keyword>
<comment type="subcellular location">
    <subcellularLocation>
        <location evidence="2">Cell membrane</location>
        <topology evidence="2">Multi-pass membrane protein</topology>
    </subcellularLocation>
</comment>
<dbReference type="SMART" id="SM00387">
    <property type="entry name" value="HATPase_c"/>
    <property type="match status" value="1"/>
</dbReference>
<dbReference type="Gene3D" id="6.10.340.10">
    <property type="match status" value="1"/>
</dbReference>
<evidence type="ECO:0000259" key="16">
    <source>
        <dbReference type="PROSITE" id="PS50109"/>
    </source>
</evidence>
<comment type="catalytic activity">
    <reaction evidence="1">
        <text>ATP + protein L-histidine = ADP + protein N-phospho-L-histidine.</text>
        <dbReference type="EC" id="2.7.13.3"/>
    </reaction>
</comment>
<dbReference type="CDD" id="cd18773">
    <property type="entry name" value="PDC1_HK_sensor"/>
    <property type="match status" value="1"/>
</dbReference>
<dbReference type="SUPFAM" id="SSF47384">
    <property type="entry name" value="Homodimeric domain of signal transducing histidine kinase"/>
    <property type="match status" value="1"/>
</dbReference>
<dbReference type="Pfam" id="PF00672">
    <property type="entry name" value="HAMP"/>
    <property type="match status" value="1"/>
</dbReference>
<dbReference type="GO" id="GO:0005524">
    <property type="term" value="F:ATP binding"/>
    <property type="evidence" value="ECO:0007669"/>
    <property type="project" value="UniProtKB-KW"/>
</dbReference>
<keyword evidence="11 15" id="KW-1133">Transmembrane helix</keyword>
<evidence type="ECO:0000256" key="2">
    <source>
        <dbReference type="ARBA" id="ARBA00004651"/>
    </source>
</evidence>
<dbReference type="AlphaFoldDB" id="A0A1G2PHH8"/>
<feature type="domain" description="Histidine kinase" evidence="16">
    <location>
        <begin position="457"/>
        <end position="673"/>
    </location>
</feature>
<keyword evidence="10" id="KW-0067">ATP-binding</keyword>
<evidence type="ECO:0000256" key="5">
    <source>
        <dbReference type="ARBA" id="ARBA00022553"/>
    </source>
</evidence>
<dbReference type="PROSITE" id="PS50885">
    <property type="entry name" value="HAMP"/>
    <property type="match status" value="1"/>
</dbReference>
<dbReference type="Pfam" id="PF00512">
    <property type="entry name" value="HisKA"/>
    <property type="match status" value="1"/>
</dbReference>
<evidence type="ECO:0000313" key="19">
    <source>
        <dbReference type="Proteomes" id="UP000178869"/>
    </source>
</evidence>
<comment type="caution">
    <text evidence="18">The sequence shown here is derived from an EMBL/GenBank/DDBJ whole genome shotgun (WGS) entry which is preliminary data.</text>
</comment>
<dbReference type="Proteomes" id="UP000178869">
    <property type="component" value="Unassembled WGS sequence"/>
</dbReference>
<dbReference type="InterPro" id="IPR005467">
    <property type="entry name" value="His_kinase_dom"/>
</dbReference>
<dbReference type="InterPro" id="IPR036890">
    <property type="entry name" value="HATPase_C_sf"/>
</dbReference>
<dbReference type="SUPFAM" id="SSF158472">
    <property type="entry name" value="HAMP domain-like"/>
    <property type="match status" value="1"/>
</dbReference>
<evidence type="ECO:0000256" key="10">
    <source>
        <dbReference type="ARBA" id="ARBA00022840"/>
    </source>
</evidence>
<keyword evidence="13 15" id="KW-0472">Membrane</keyword>
<keyword evidence="6" id="KW-0808">Transferase</keyword>
<evidence type="ECO:0000259" key="17">
    <source>
        <dbReference type="PROSITE" id="PS50885"/>
    </source>
</evidence>
<dbReference type="CDD" id="cd00075">
    <property type="entry name" value="HATPase"/>
    <property type="match status" value="1"/>
</dbReference>
<evidence type="ECO:0000256" key="4">
    <source>
        <dbReference type="ARBA" id="ARBA00022475"/>
    </source>
</evidence>
<feature type="transmembrane region" description="Helical" evidence="15">
    <location>
        <begin position="31"/>
        <end position="52"/>
    </location>
</feature>
<dbReference type="EMBL" id="MHSR01000008">
    <property type="protein sequence ID" value="OHA47032.1"/>
    <property type="molecule type" value="Genomic_DNA"/>
</dbReference>
<keyword evidence="8" id="KW-0547">Nucleotide-binding</keyword>
<dbReference type="CDD" id="cd06225">
    <property type="entry name" value="HAMP"/>
    <property type="match status" value="1"/>
</dbReference>
<dbReference type="PROSITE" id="PS50109">
    <property type="entry name" value="HIS_KIN"/>
    <property type="match status" value="1"/>
</dbReference>
<dbReference type="InterPro" id="IPR033462">
    <property type="entry name" value="Cache_3-Cache_2"/>
</dbReference>
<dbReference type="GO" id="GO:0005886">
    <property type="term" value="C:plasma membrane"/>
    <property type="evidence" value="ECO:0007669"/>
    <property type="project" value="UniProtKB-SubCell"/>
</dbReference>
<dbReference type="EC" id="2.7.13.3" evidence="3"/>
<dbReference type="InterPro" id="IPR004358">
    <property type="entry name" value="Sig_transdc_His_kin-like_C"/>
</dbReference>
<dbReference type="PANTHER" id="PTHR45528:SF1">
    <property type="entry name" value="SENSOR HISTIDINE KINASE CPXA"/>
    <property type="match status" value="1"/>
</dbReference>
<evidence type="ECO:0000256" key="15">
    <source>
        <dbReference type="SAM" id="Phobius"/>
    </source>
</evidence>
<accession>A0A1G2PHH8</accession>
<keyword evidence="12" id="KW-0902">Two-component regulatory system</keyword>
<evidence type="ECO:0000256" key="14">
    <source>
        <dbReference type="SAM" id="Coils"/>
    </source>
</evidence>
<dbReference type="InterPro" id="IPR036097">
    <property type="entry name" value="HisK_dim/P_sf"/>
</dbReference>
<dbReference type="SUPFAM" id="SSF55874">
    <property type="entry name" value="ATPase domain of HSP90 chaperone/DNA topoisomerase II/histidine kinase"/>
    <property type="match status" value="1"/>
</dbReference>
<sequence>MKFVPKTKNTYGDEHIHPAKGGIRQKLLRNFVILGLVPIIALSIAGTIFLVISRQESIEETENLLLKQKAEEVSRFIDETIDAFEVQVGYEFIVPPSSGYPLSETGIAALYDFRLDAQLFLLQSLLSTNRNLVEAAFINTLRTEETDTIPKKQLPPPGKETRVLTRQQFENPDFNYNLLDCGLGHEVLAAGDCEYYAFYPSSELFKQIAAGKNYIGRPYKTLEGYFITLGAPVKNSNGKVIGGIRGELSLKPLERIFAQATLGTRGYAYLIDDSGFLIAATAGKNLPKDTTIKNTLTEKLDKSVGVVSAGVSRNIFGDTVIASAIPVGRLNLAIITEWPYSDAYSVVYSLVNQAAVFILIILAATVILSRVLARQITRPVNILQFAASKIGKGDFEPISEIKTGDELEFLAHSLNKMAQSLKEIEELRKQALQAQLLEASLAREKELVEIKDSFLDTASHQLRTPVSAIRWQLELLQSEKISDTAKELVQGAYEHVEFLSEISSDLINAASYGAGYQVKNFTDVSLTKVIDEVLTQFSSQVEQAKLKISNIPAEKDVSVSGSYPALRVLFENIIRNAIRYTKSEGQVTITTINQADSVEVRVADTGIGIPAEEHKMLFRQFFRATNAIETRNVGTGLGLYIAKNIVDGHKGNIWFISERDKGTTLFISIPVKRQ</sequence>
<keyword evidence="14" id="KW-0175">Coiled coil</keyword>
<proteinExistence type="predicted"/>
<evidence type="ECO:0000256" key="1">
    <source>
        <dbReference type="ARBA" id="ARBA00000085"/>
    </source>
</evidence>
<organism evidence="18 19">
    <name type="scientific">Candidatus Terrybacteria bacterium RIFCSPHIGHO2_01_FULL_43_35</name>
    <dbReference type="NCBI Taxonomy" id="1802361"/>
    <lineage>
        <taxon>Bacteria</taxon>
        <taxon>Candidatus Terryibacteriota</taxon>
    </lineage>
</organism>
<evidence type="ECO:0000256" key="12">
    <source>
        <dbReference type="ARBA" id="ARBA00023012"/>
    </source>
</evidence>
<keyword evidence="5" id="KW-0597">Phosphoprotein</keyword>
<dbReference type="FunFam" id="3.30.565.10:FF:000006">
    <property type="entry name" value="Sensor histidine kinase WalK"/>
    <property type="match status" value="1"/>
</dbReference>
<evidence type="ECO:0000256" key="9">
    <source>
        <dbReference type="ARBA" id="ARBA00022777"/>
    </source>
</evidence>
<evidence type="ECO:0000256" key="8">
    <source>
        <dbReference type="ARBA" id="ARBA00022741"/>
    </source>
</evidence>
<dbReference type="InterPro" id="IPR003660">
    <property type="entry name" value="HAMP_dom"/>
</dbReference>
<dbReference type="Pfam" id="PF17201">
    <property type="entry name" value="Cache_3-Cache_2"/>
    <property type="match status" value="1"/>
</dbReference>
<keyword evidence="9" id="KW-0418">Kinase</keyword>
<dbReference type="CDD" id="cd00082">
    <property type="entry name" value="HisKA"/>
    <property type="match status" value="1"/>
</dbReference>
<gene>
    <name evidence="18" type="ORF">A2828_03610</name>
</gene>
<protein>
    <recommendedName>
        <fullName evidence="3">histidine kinase</fullName>
        <ecNumber evidence="3">2.7.13.3</ecNumber>
    </recommendedName>
</protein>
<evidence type="ECO:0000256" key="6">
    <source>
        <dbReference type="ARBA" id="ARBA00022679"/>
    </source>
</evidence>
<feature type="domain" description="HAMP" evidence="17">
    <location>
        <begin position="374"/>
        <end position="426"/>
    </location>
</feature>
<dbReference type="Gene3D" id="1.10.287.130">
    <property type="match status" value="1"/>
</dbReference>
<feature type="coiled-coil region" evidence="14">
    <location>
        <begin position="410"/>
        <end position="444"/>
    </location>
</feature>
<dbReference type="InterPro" id="IPR003594">
    <property type="entry name" value="HATPase_dom"/>
</dbReference>
<reference evidence="18 19" key="1">
    <citation type="journal article" date="2016" name="Nat. Commun.">
        <title>Thousands of microbial genomes shed light on interconnected biogeochemical processes in an aquifer system.</title>
        <authorList>
            <person name="Anantharaman K."/>
            <person name="Brown C.T."/>
            <person name="Hug L.A."/>
            <person name="Sharon I."/>
            <person name="Castelle C.J."/>
            <person name="Probst A.J."/>
            <person name="Thomas B.C."/>
            <person name="Singh A."/>
            <person name="Wilkins M.J."/>
            <person name="Karaoz U."/>
            <person name="Brodie E.L."/>
            <person name="Williams K.H."/>
            <person name="Hubbard S.S."/>
            <person name="Banfield J.F."/>
        </authorList>
    </citation>
    <scope>NUCLEOTIDE SEQUENCE [LARGE SCALE GENOMIC DNA]</scope>
</reference>
<evidence type="ECO:0000256" key="13">
    <source>
        <dbReference type="ARBA" id="ARBA00023136"/>
    </source>
</evidence>